<dbReference type="AlphaFoldDB" id="T0Y4H7"/>
<proteinExistence type="predicted"/>
<evidence type="ECO:0000313" key="1">
    <source>
        <dbReference type="EMBL" id="EQD29981.1"/>
    </source>
</evidence>
<accession>T0Y4H7</accession>
<sequence length="110" mass="12590">MSLNIFLSVIYGKQRNGFISFSHNDFVIGTQLVEPSYISLYSALLYHKLIQQVPVNIQFVTTVNPIVMQSVGLEYHKISPKLYFGYDKIKIENSYILIAKPEKALIDGLY</sequence>
<reference evidence="1" key="2">
    <citation type="journal article" date="2014" name="ISME J.">
        <title>Microbial stratification in low pH oxic and suboxic macroscopic growths along an acid mine drainage.</title>
        <authorList>
            <person name="Mendez-Garcia C."/>
            <person name="Mesa V."/>
            <person name="Sprenger R.R."/>
            <person name="Richter M."/>
            <person name="Diez M.S."/>
            <person name="Solano J."/>
            <person name="Bargiela R."/>
            <person name="Golyshina O.V."/>
            <person name="Manteca A."/>
            <person name="Ramos J.L."/>
            <person name="Gallego J.R."/>
            <person name="Llorente I."/>
            <person name="Martins Dos Santos V.A."/>
            <person name="Jensen O.N."/>
            <person name="Pelaez A.I."/>
            <person name="Sanchez J."/>
            <person name="Ferrer M."/>
        </authorList>
    </citation>
    <scope>NUCLEOTIDE SEQUENCE</scope>
</reference>
<protein>
    <submittedName>
        <fullName evidence="1">Uncharacterized protein</fullName>
    </submittedName>
</protein>
<dbReference type="EMBL" id="AUZX01015068">
    <property type="protein sequence ID" value="EQD29981.1"/>
    <property type="molecule type" value="Genomic_DNA"/>
</dbReference>
<reference evidence="1" key="1">
    <citation type="submission" date="2013-08" db="EMBL/GenBank/DDBJ databases">
        <authorList>
            <person name="Mendez C."/>
            <person name="Richter M."/>
            <person name="Ferrer M."/>
            <person name="Sanchez J."/>
        </authorList>
    </citation>
    <scope>NUCLEOTIDE SEQUENCE</scope>
</reference>
<name>T0Y4H7_9ZZZZ</name>
<organism evidence="1">
    <name type="scientific">mine drainage metagenome</name>
    <dbReference type="NCBI Taxonomy" id="410659"/>
    <lineage>
        <taxon>unclassified sequences</taxon>
        <taxon>metagenomes</taxon>
        <taxon>ecological metagenomes</taxon>
    </lineage>
</organism>
<gene>
    <name evidence="1" type="ORF">B1A_20420</name>
</gene>
<comment type="caution">
    <text evidence="1">The sequence shown here is derived from an EMBL/GenBank/DDBJ whole genome shotgun (WGS) entry which is preliminary data.</text>
</comment>